<feature type="region of interest" description="Disordered" evidence="1">
    <location>
        <begin position="24"/>
        <end position="59"/>
    </location>
</feature>
<feature type="signal peptide" evidence="2">
    <location>
        <begin position="1"/>
        <end position="24"/>
    </location>
</feature>
<feature type="compositionally biased region" description="Low complexity" evidence="1">
    <location>
        <begin position="38"/>
        <end position="50"/>
    </location>
</feature>
<protein>
    <recommendedName>
        <fullName evidence="3">Transcobalamin-like C-terminal domain-containing protein</fullName>
    </recommendedName>
</protein>
<proteinExistence type="predicted"/>
<feature type="domain" description="Transcobalamin-like C-terminal" evidence="3">
    <location>
        <begin position="73"/>
        <end position="137"/>
    </location>
</feature>
<dbReference type="EMBL" id="JAGGKX010000007">
    <property type="protein sequence ID" value="MBP1969640.1"/>
    <property type="molecule type" value="Genomic_DNA"/>
</dbReference>
<dbReference type="InterPro" id="IPR027954">
    <property type="entry name" value="Transcobalamin-like_C"/>
</dbReference>
<evidence type="ECO:0000259" key="3">
    <source>
        <dbReference type="Pfam" id="PF14478"/>
    </source>
</evidence>
<evidence type="ECO:0000256" key="2">
    <source>
        <dbReference type="SAM" id="SignalP"/>
    </source>
</evidence>
<keyword evidence="5" id="KW-1185">Reference proteome</keyword>
<feature type="compositionally biased region" description="Acidic residues" evidence="1">
    <location>
        <begin position="24"/>
        <end position="37"/>
    </location>
</feature>
<gene>
    <name evidence="4" type="ORF">J2Z83_001747</name>
</gene>
<reference evidence="4 5" key="1">
    <citation type="submission" date="2021-03" db="EMBL/GenBank/DDBJ databases">
        <title>Genomic Encyclopedia of Type Strains, Phase IV (KMG-IV): sequencing the most valuable type-strain genomes for metagenomic binning, comparative biology and taxonomic classification.</title>
        <authorList>
            <person name="Goeker M."/>
        </authorList>
    </citation>
    <scope>NUCLEOTIDE SEQUENCE [LARGE SCALE GENOMIC DNA]</scope>
    <source>
        <strain evidence="4 5">DSM 25609</strain>
    </source>
</reference>
<dbReference type="Proteomes" id="UP001519345">
    <property type="component" value="Unassembled WGS sequence"/>
</dbReference>
<accession>A0ABS4IFD1</accession>
<name>A0ABS4IFD1_9BACI</name>
<organism evidence="4 5">
    <name type="scientific">Virgibacillus natechei</name>
    <dbReference type="NCBI Taxonomy" id="1216297"/>
    <lineage>
        <taxon>Bacteria</taxon>
        <taxon>Bacillati</taxon>
        <taxon>Bacillota</taxon>
        <taxon>Bacilli</taxon>
        <taxon>Bacillales</taxon>
        <taxon>Bacillaceae</taxon>
        <taxon>Virgibacillus</taxon>
    </lineage>
</organism>
<evidence type="ECO:0000256" key="1">
    <source>
        <dbReference type="SAM" id="MobiDB-lite"/>
    </source>
</evidence>
<evidence type="ECO:0000313" key="5">
    <source>
        <dbReference type="Proteomes" id="UP001519345"/>
    </source>
</evidence>
<dbReference type="RefSeq" id="WP_209462827.1">
    <property type="nucleotide sequence ID" value="NZ_CP110224.1"/>
</dbReference>
<comment type="caution">
    <text evidence="4">The sequence shown here is derived from an EMBL/GenBank/DDBJ whole genome shotgun (WGS) entry which is preliminary data.</text>
</comment>
<feature type="chain" id="PRO_5046819878" description="Transcobalamin-like C-terminal domain-containing protein" evidence="2">
    <location>
        <begin position="25"/>
        <end position="140"/>
    </location>
</feature>
<dbReference type="Gene3D" id="2.170.130.30">
    <property type="match status" value="1"/>
</dbReference>
<evidence type="ECO:0000313" key="4">
    <source>
        <dbReference type="EMBL" id="MBP1969640.1"/>
    </source>
</evidence>
<keyword evidence="2" id="KW-0732">Signal</keyword>
<dbReference type="Pfam" id="PF14478">
    <property type="entry name" value="DUF4430"/>
    <property type="match status" value="1"/>
</dbReference>
<dbReference type="PROSITE" id="PS51257">
    <property type="entry name" value="PROKAR_LIPOPROTEIN"/>
    <property type="match status" value="1"/>
</dbReference>
<sequence length="140" mass="15651">MNKWILRLASVLVVIGLLVGCASEEENPNNETGEEAEANQNSEQNEELASMTISQDNEEEIITEEEVVIEEDAILMDVLKENFDVEEEGGFIISIEGVSPEENEEKSWMFFVNGEMGSVGAEEFELTPGDEVTFDLQAWE</sequence>